<dbReference type="InterPro" id="IPR001388">
    <property type="entry name" value="Synaptobrevin-like"/>
</dbReference>
<sequence length="230" mass="25984">MSGKIYYGCIGYRKTILSMFSDISLGTLNAAIDAVVNQVGPNSSPKSSSKYDRFQLQLVVDKEIFALCVCDDTFPMRESFVFLEAIKKAFISQFDQYSISIAGTMEMSSFNQTIKNLMDKHNDFDNHQLTKIKREQDETQAILNNDIDKMLKRGDVLSDLEDETSHLVESADGFKSSATRLKRAMWWKNIKLYLIAGAILLIFLLVLLWAGCGITFSRCIPDREDNTGSN</sequence>
<gene>
    <name evidence="14" type="ORF">EHI_170040</name>
</gene>
<dbReference type="InterPro" id="IPR051097">
    <property type="entry name" value="Synaptobrevin-like_transport"/>
</dbReference>
<dbReference type="Proteomes" id="UP000001926">
    <property type="component" value="Partially assembled WGS sequence"/>
</dbReference>
<dbReference type="CDD" id="cd15843">
    <property type="entry name" value="R-SNARE"/>
    <property type="match status" value="1"/>
</dbReference>
<keyword evidence="5" id="KW-0653">Protein transport</keyword>
<keyword evidence="3" id="KW-0813">Transport</keyword>
<dbReference type="CDD" id="cd14824">
    <property type="entry name" value="Longin"/>
    <property type="match status" value="1"/>
</dbReference>
<dbReference type="SUPFAM" id="SSF58038">
    <property type="entry name" value="SNARE fusion complex"/>
    <property type="match status" value="1"/>
</dbReference>
<keyword evidence="4 11" id="KW-0812">Transmembrane</keyword>
<evidence type="ECO:0000256" key="11">
    <source>
        <dbReference type="SAM" id="Phobius"/>
    </source>
</evidence>
<feature type="domain" description="Longin" evidence="12">
    <location>
        <begin position="10"/>
        <end position="118"/>
    </location>
</feature>
<dbReference type="InterPro" id="IPR010908">
    <property type="entry name" value="Longin_dom"/>
</dbReference>
<evidence type="ECO:0000256" key="9">
    <source>
        <dbReference type="ARBA" id="ARBA00046280"/>
    </source>
</evidence>
<dbReference type="FunFam" id="3.30.450.50:FF:000031">
    <property type="entry name" value="Longin-type vesicle-associated membrane protein, putative"/>
    <property type="match status" value="1"/>
</dbReference>
<feature type="transmembrane region" description="Helical" evidence="11">
    <location>
        <begin position="190"/>
        <end position="211"/>
    </location>
</feature>
<dbReference type="FunFam" id="1.20.5.110:FF:000104">
    <property type="entry name" value="Synaptobrevin family protein"/>
    <property type="match status" value="1"/>
</dbReference>
<protein>
    <submittedName>
        <fullName evidence="14">Longin-type vesicle-associated membrane protein, putative</fullName>
    </submittedName>
</protein>
<dbReference type="Pfam" id="PF13774">
    <property type="entry name" value="Longin"/>
    <property type="match status" value="1"/>
</dbReference>
<evidence type="ECO:0000256" key="8">
    <source>
        <dbReference type="ARBA" id="ARBA00023329"/>
    </source>
</evidence>
<dbReference type="HOGENOM" id="CLU_064620_1_1_1"/>
<evidence type="ECO:0000259" key="13">
    <source>
        <dbReference type="PROSITE" id="PS50892"/>
    </source>
</evidence>
<dbReference type="SUPFAM" id="SSF64356">
    <property type="entry name" value="SNARE-like"/>
    <property type="match status" value="1"/>
</dbReference>
<dbReference type="GO" id="GO:0030659">
    <property type="term" value="C:cytoplasmic vesicle membrane"/>
    <property type="evidence" value="ECO:0007669"/>
    <property type="project" value="UniProtKB-SubCell"/>
</dbReference>
<reference evidence="14" key="1">
    <citation type="journal article" date="2005" name="Nature">
        <title>The genome of the protist parasite Entamoeba histolytica.</title>
        <authorList>
            <person name="Loftus B."/>
            <person name="Anderson I."/>
            <person name="Davies R."/>
            <person name="Alsmark U.C."/>
            <person name="Samuelson J."/>
            <person name="Amedeo P."/>
            <person name="Roncaglia P."/>
            <person name="Berriman M."/>
            <person name="Hirt R.P."/>
            <person name="Mann B.J."/>
            <person name="Nozaki T."/>
            <person name="Suh B."/>
            <person name="Pop M."/>
            <person name="Duchene M."/>
            <person name="Ackers J."/>
            <person name="Tannich E."/>
            <person name="Leippe M."/>
            <person name="Hofer M."/>
            <person name="Bruchhaus I."/>
            <person name="Willhoeft U."/>
            <person name="Bhattacharya A."/>
            <person name="Chillingworth T."/>
            <person name="Churcher C."/>
            <person name="Hance Z."/>
            <person name="Harris B."/>
            <person name="Harris D."/>
            <person name="Jagels K."/>
            <person name="Moule S."/>
            <person name="Mungall K."/>
            <person name="Ormond D."/>
            <person name="Squares R."/>
            <person name="Whitehead S."/>
            <person name="Quail M.A."/>
            <person name="Rabbinowitsch E."/>
            <person name="Norbertczak H."/>
            <person name="Price C."/>
            <person name="Wang Z."/>
            <person name="Guillen N."/>
            <person name="Gilchrist C."/>
            <person name="Stroup S.E."/>
            <person name="Bhattacharya S."/>
            <person name="Lohia A."/>
            <person name="Foster P.G."/>
            <person name="Sicheritz-Ponten T."/>
            <person name="Weber C."/>
            <person name="Singh U."/>
            <person name="Mukherjee C."/>
            <person name="El-Sayed N.M."/>
            <person name="Petri W.A.Jr."/>
            <person name="Clark C.G."/>
            <person name="Embley T.M."/>
            <person name="Barrell B."/>
            <person name="Fraser C.M."/>
            <person name="Hall N."/>
        </authorList>
    </citation>
    <scope>NUCLEOTIDE SEQUENCE [LARGE SCALE GENOMIC DNA]</scope>
    <source>
        <strain evidence="14">HM-1:IMSS</strain>
    </source>
</reference>
<dbReference type="OMA" id="ILMIACK"/>
<dbReference type="AlphaFoldDB" id="A0A8U0WPP3"/>
<evidence type="ECO:0000256" key="7">
    <source>
        <dbReference type="ARBA" id="ARBA00023136"/>
    </source>
</evidence>
<dbReference type="RefSeq" id="XP_655986.1">
    <property type="nucleotide sequence ID" value="XM_650894.1"/>
</dbReference>
<evidence type="ECO:0000256" key="5">
    <source>
        <dbReference type="ARBA" id="ARBA00022927"/>
    </source>
</evidence>
<dbReference type="Gene3D" id="1.20.5.110">
    <property type="match status" value="1"/>
</dbReference>
<dbReference type="InterPro" id="IPR042855">
    <property type="entry name" value="V_SNARE_CC"/>
</dbReference>
<dbReference type="PANTHER" id="PTHR21136">
    <property type="entry name" value="SNARE PROTEINS"/>
    <property type="match status" value="1"/>
</dbReference>
<dbReference type="PROSITE" id="PS50859">
    <property type="entry name" value="LONGIN"/>
    <property type="match status" value="1"/>
</dbReference>
<dbReference type="GO" id="GO:0016192">
    <property type="term" value="P:vesicle-mediated transport"/>
    <property type="evidence" value="ECO:0007669"/>
    <property type="project" value="InterPro"/>
</dbReference>
<reference evidence="14" key="2">
    <citation type="submission" date="2007-03" db="EMBL/GenBank/DDBJ databases">
        <authorList>
            <person name="Lorenzi H."/>
            <person name="Amedeo P."/>
            <person name="Inman J."/>
            <person name="Schobel S."/>
            <person name="Caler E."/>
        </authorList>
    </citation>
    <scope>GENOME REANNOTATION</scope>
    <source>
        <strain evidence="14">HM-1:IMSS</strain>
    </source>
</reference>
<dbReference type="Gene3D" id="3.30.450.50">
    <property type="entry name" value="Longin domain"/>
    <property type="match status" value="1"/>
</dbReference>
<evidence type="ECO:0000256" key="2">
    <source>
        <dbReference type="ARBA" id="ARBA00008025"/>
    </source>
</evidence>
<evidence type="ECO:0000256" key="10">
    <source>
        <dbReference type="PROSITE-ProRule" id="PRU00290"/>
    </source>
</evidence>
<feature type="domain" description="V-SNARE coiled-coil homology" evidence="13">
    <location>
        <begin position="128"/>
        <end position="188"/>
    </location>
</feature>
<dbReference type="EMBL" id="DS571207">
    <property type="protein sequence ID" value="EAL50601.1"/>
    <property type="molecule type" value="Genomic_DNA"/>
</dbReference>
<dbReference type="InterPro" id="IPR011012">
    <property type="entry name" value="Longin-like_dom_sf"/>
</dbReference>
<dbReference type="OrthoDB" id="248747at2759"/>
<proteinExistence type="inferred from homology"/>
<evidence type="ECO:0000259" key="12">
    <source>
        <dbReference type="PROSITE" id="PS50859"/>
    </source>
</evidence>
<evidence type="ECO:0000256" key="4">
    <source>
        <dbReference type="ARBA" id="ARBA00022692"/>
    </source>
</evidence>
<dbReference type="GO" id="GO:0015031">
    <property type="term" value="P:protein transport"/>
    <property type="evidence" value="ECO:0007669"/>
    <property type="project" value="UniProtKB-KW"/>
</dbReference>
<keyword evidence="8" id="KW-0968">Cytoplasmic vesicle</keyword>
<comment type="subcellular location">
    <subcellularLocation>
        <location evidence="1">Cytoplasmic vesicle membrane</location>
    </subcellularLocation>
    <subcellularLocation>
        <location evidence="9">Endomembrane system</location>
        <topology evidence="9">Single-pass type IV membrane protein</topology>
    </subcellularLocation>
</comment>
<evidence type="ECO:0000256" key="1">
    <source>
        <dbReference type="ARBA" id="ARBA00004156"/>
    </source>
</evidence>
<evidence type="ECO:0000313" key="14">
    <source>
        <dbReference type="EMBL" id="EAL50601.1"/>
    </source>
</evidence>
<keyword evidence="6 11" id="KW-1133">Transmembrane helix</keyword>
<evidence type="ECO:0000313" key="15">
    <source>
        <dbReference type="Proteomes" id="UP000001926"/>
    </source>
</evidence>
<name>A0A8U0WPP3_ENTH1</name>
<comment type="similarity">
    <text evidence="2">Belongs to the synaptobrevin family.</text>
</comment>
<evidence type="ECO:0000256" key="6">
    <source>
        <dbReference type="ARBA" id="ARBA00022989"/>
    </source>
</evidence>
<dbReference type="Pfam" id="PF00957">
    <property type="entry name" value="Synaptobrevin"/>
    <property type="match status" value="1"/>
</dbReference>
<dbReference type="KEGG" id="ehi:EHI_170040"/>
<accession>A0A8U0WPP3</accession>
<dbReference type="PRINTS" id="PR00219">
    <property type="entry name" value="SYNAPTOBREVN"/>
</dbReference>
<organism evidence="14 15">
    <name type="scientific">Entamoeba histolytica (strain ATCC 30459 / HM-1:IMSS / ABRM)</name>
    <dbReference type="NCBI Taxonomy" id="294381"/>
    <lineage>
        <taxon>Eukaryota</taxon>
        <taxon>Amoebozoa</taxon>
        <taxon>Evosea</taxon>
        <taxon>Archamoebae</taxon>
        <taxon>Mastigamoebida</taxon>
        <taxon>Entamoebidae</taxon>
        <taxon>Entamoeba</taxon>
    </lineage>
</organism>
<keyword evidence="7 11" id="KW-0472">Membrane</keyword>
<keyword evidence="15" id="KW-1185">Reference proteome</keyword>
<dbReference type="GeneID" id="3410287"/>
<dbReference type="SMART" id="SM01270">
    <property type="entry name" value="Longin"/>
    <property type="match status" value="1"/>
</dbReference>
<dbReference type="PANTHER" id="PTHR21136:SF168">
    <property type="entry name" value="VESICLE-ASSOCIATED MEMBRANE PROTEIN 9"/>
    <property type="match status" value="1"/>
</dbReference>
<keyword evidence="10" id="KW-0175">Coiled coil</keyword>
<dbReference type="PROSITE" id="PS50892">
    <property type="entry name" value="V_SNARE"/>
    <property type="match status" value="1"/>
</dbReference>
<evidence type="ECO:0000256" key="3">
    <source>
        <dbReference type="ARBA" id="ARBA00022448"/>
    </source>
</evidence>
<dbReference type="GO" id="GO:0012505">
    <property type="term" value="C:endomembrane system"/>
    <property type="evidence" value="ECO:0007669"/>
    <property type="project" value="UniProtKB-SubCell"/>
</dbReference>